<evidence type="ECO:0000313" key="11">
    <source>
        <dbReference type="Proteomes" id="UP001217089"/>
    </source>
</evidence>
<accession>A0ABQ9EKN8</accession>
<evidence type="ECO:0000256" key="8">
    <source>
        <dbReference type="RuleBase" id="RU362002"/>
    </source>
</evidence>
<comment type="similarity">
    <text evidence="2 8">Belongs to the ammonia transporter channel (TC 1.A.11.2) family.</text>
</comment>
<dbReference type="InterPro" id="IPR024041">
    <property type="entry name" value="NH4_transpt_AmtB-like_dom"/>
</dbReference>
<keyword evidence="7 8" id="KW-0924">Ammonia transport</keyword>
<dbReference type="SUPFAM" id="SSF111352">
    <property type="entry name" value="Ammonium transporter"/>
    <property type="match status" value="1"/>
</dbReference>
<evidence type="ECO:0000313" key="10">
    <source>
        <dbReference type="EMBL" id="KAJ8303960.1"/>
    </source>
</evidence>
<evidence type="ECO:0000256" key="5">
    <source>
        <dbReference type="ARBA" id="ARBA00022989"/>
    </source>
</evidence>
<dbReference type="NCBIfam" id="TIGR00836">
    <property type="entry name" value="amt"/>
    <property type="match status" value="1"/>
</dbReference>
<evidence type="ECO:0000259" key="9">
    <source>
        <dbReference type="Pfam" id="PF00909"/>
    </source>
</evidence>
<gene>
    <name evidence="10" type="ORF">KUTeg_017543</name>
</gene>
<keyword evidence="3 8" id="KW-0813">Transport</keyword>
<evidence type="ECO:0000256" key="1">
    <source>
        <dbReference type="ARBA" id="ARBA00004141"/>
    </source>
</evidence>
<dbReference type="EMBL" id="JARBDR010000903">
    <property type="protein sequence ID" value="KAJ8303960.1"/>
    <property type="molecule type" value="Genomic_DNA"/>
</dbReference>
<dbReference type="PANTHER" id="PTHR11730:SF58">
    <property type="entry name" value="AMMONIUM TRANSPORTER"/>
    <property type="match status" value="1"/>
</dbReference>
<keyword evidence="11" id="KW-1185">Reference proteome</keyword>
<evidence type="ECO:0000256" key="7">
    <source>
        <dbReference type="ARBA" id="ARBA00023177"/>
    </source>
</evidence>
<feature type="transmembrane region" description="Helical" evidence="8">
    <location>
        <begin position="168"/>
        <end position="194"/>
    </location>
</feature>
<feature type="domain" description="Ammonium transporter AmtB-like" evidence="9">
    <location>
        <begin position="30"/>
        <end position="427"/>
    </location>
</feature>
<feature type="transmembrane region" description="Helical" evidence="8">
    <location>
        <begin position="280"/>
        <end position="302"/>
    </location>
</feature>
<keyword evidence="4 8" id="KW-0812">Transmembrane</keyword>
<feature type="transmembrane region" description="Helical" evidence="8">
    <location>
        <begin position="109"/>
        <end position="131"/>
    </location>
</feature>
<dbReference type="Pfam" id="PF00909">
    <property type="entry name" value="Ammonium_transp"/>
    <property type="match status" value="1"/>
</dbReference>
<comment type="subcellular location">
    <subcellularLocation>
        <location evidence="8">Cell membrane</location>
        <topology evidence="8">Multi-pass membrane protein</topology>
    </subcellularLocation>
    <subcellularLocation>
        <location evidence="1">Membrane</location>
        <topology evidence="1">Multi-pass membrane protein</topology>
    </subcellularLocation>
</comment>
<dbReference type="Gene3D" id="1.10.3430.10">
    <property type="entry name" value="Ammonium transporter AmtB like domains"/>
    <property type="match status" value="1"/>
</dbReference>
<keyword evidence="6 8" id="KW-0472">Membrane</keyword>
<proteinExistence type="inferred from homology"/>
<evidence type="ECO:0000256" key="2">
    <source>
        <dbReference type="ARBA" id="ARBA00005887"/>
    </source>
</evidence>
<feature type="transmembrane region" description="Helical" evidence="8">
    <location>
        <begin position="376"/>
        <end position="402"/>
    </location>
</feature>
<keyword evidence="5 8" id="KW-1133">Transmembrane helix</keyword>
<feature type="transmembrane region" description="Helical" evidence="8">
    <location>
        <begin position="215"/>
        <end position="233"/>
    </location>
</feature>
<reference evidence="10 11" key="1">
    <citation type="submission" date="2022-12" db="EMBL/GenBank/DDBJ databases">
        <title>Chromosome-level genome of Tegillarca granosa.</title>
        <authorList>
            <person name="Kim J."/>
        </authorList>
    </citation>
    <scope>NUCLEOTIDE SEQUENCE [LARGE SCALE GENOMIC DNA]</scope>
    <source>
        <strain evidence="10">Teg-2019</strain>
        <tissue evidence="10">Adductor muscle</tissue>
    </source>
</reference>
<name>A0ABQ9EKN8_TEGGR</name>
<evidence type="ECO:0000256" key="4">
    <source>
        <dbReference type="ARBA" id="ARBA00022692"/>
    </source>
</evidence>
<dbReference type="InterPro" id="IPR001905">
    <property type="entry name" value="Ammonium_transpt"/>
</dbReference>
<dbReference type="InterPro" id="IPR029020">
    <property type="entry name" value="Ammonium/urea_transptr"/>
</dbReference>
<feature type="transmembrane region" description="Helical" evidence="8">
    <location>
        <begin position="253"/>
        <end position="273"/>
    </location>
</feature>
<comment type="caution">
    <text evidence="10">The sequence shown here is derived from an EMBL/GenBank/DDBJ whole genome shotgun (WGS) entry which is preliminary data.</text>
</comment>
<feature type="transmembrane region" description="Helical" evidence="8">
    <location>
        <begin position="69"/>
        <end position="87"/>
    </location>
</feature>
<feature type="transmembrane region" description="Helical" evidence="8">
    <location>
        <begin position="28"/>
        <end position="48"/>
    </location>
</feature>
<feature type="transmembrane region" description="Helical" evidence="8">
    <location>
        <begin position="308"/>
        <end position="325"/>
    </location>
</feature>
<sequence>MNLSTSTQVSAGDSDLTYGTGPITWDDATWILTSSFIIFTMQSGFGLLEAGVVTSKNEVNIMVKNAADVIFGGLSYWMIGFGLSFGVDEGVNPFCGVGYFFVDSSNEDMGLLFATFVFQLSFATTATTIVSGAMAERTKLSSYIIFSFLNTIIYCIPAHWIWSEKGFLYQLGCVDIAGSGGVHLVGGVAAFVAAGLLKPRMGRYDNGIEPLPMGNAVNTIIGLFMLWWGWLGFNCGSTFGISGGKWKLAAKAAVVTLNGSMGGGAAGIIYSVLTKKGKYDVGYIVNSVLGGLVSITAGCAIIRPWESIIIGVIGGILAIVFVRLIDKIKVDDPVGAVSIHGICGMWGLLSVGLFGGNDTLENLTKNRYGLFHGGGFYLLGIQTLAVVCLVTWTSVMTLLILLPLKYTIGLRLSPSEEILGADVVEHSIVNEPVTTNYSIFFEIKQSG</sequence>
<protein>
    <recommendedName>
        <fullName evidence="8">Ammonium transporter</fullName>
    </recommendedName>
</protein>
<dbReference type="Proteomes" id="UP001217089">
    <property type="component" value="Unassembled WGS sequence"/>
</dbReference>
<evidence type="ECO:0000256" key="6">
    <source>
        <dbReference type="ARBA" id="ARBA00023136"/>
    </source>
</evidence>
<evidence type="ECO:0000256" key="3">
    <source>
        <dbReference type="ARBA" id="ARBA00022448"/>
    </source>
</evidence>
<feature type="transmembrane region" description="Helical" evidence="8">
    <location>
        <begin position="337"/>
        <end position="356"/>
    </location>
</feature>
<dbReference type="PANTHER" id="PTHR11730">
    <property type="entry name" value="AMMONIUM TRANSPORTER"/>
    <property type="match status" value="1"/>
</dbReference>
<organism evidence="10 11">
    <name type="scientific">Tegillarca granosa</name>
    <name type="common">Malaysian cockle</name>
    <name type="synonym">Anadara granosa</name>
    <dbReference type="NCBI Taxonomy" id="220873"/>
    <lineage>
        <taxon>Eukaryota</taxon>
        <taxon>Metazoa</taxon>
        <taxon>Spiralia</taxon>
        <taxon>Lophotrochozoa</taxon>
        <taxon>Mollusca</taxon>
        <taxon>Bivalvia</taxon>
        <taxon>Autobranchia</taxon>
        <taxon>Pteriomorphia</taxon>
        <taxon>Arcoida</taxon>
        <taxon>Arcoidea</taxon>
        <taxon>Arcidae</taxon>
        <taxon>Tegillarca</taxon>
    </lineage>
</organism>
<feature type="transmembrane region" description="Helical" evidence="8">
    <location>
        <begin position="143"/>
        <end position="162"/>
    </location>
</feature>